<dbReference type="EMBL" id="ACCR02000003">
    <property type="protein sequence ID" value="EFI84655.1"/>
    <property type="molecule type" value="Genomic_DNA"/>
</dbReference>
<feature type="domain" description="CP-type G" evidence="4">
    <location>
        <begin position="1"/>
        <end position="142"/>
    </location>
</feature>
<sequence>MFSAVEPAFSTNLLDRFLVAIEKETIQPIICVSKLDLADNDVQKEVRQYQAIYQTIGYPFLLLDEPDSLSELTKLVSKKTAVIAGQSGVGKSTFLNRLNPDLSLKTAEISGSLGRGKHTTRHVEFLPIGDGFVADTPGFSSIEWQEMEPEEVEIYFPEIEAAGSSCKFRGCLHDSEPKCAVKTAVEAGEIAGFRYQHYLQILAEIKNRKPRY</sequence>
<gene>
    <name evidence="5" type="primary">rsgA</name>
    <name evidence="5" type="ORF">HMPREF0556_11208</name>
</gene>
<dbReference type="SUPFAM" id="SSF52540">
    <property type="entry name" value="P-loop containing nucleoside triphosphate hydrolases"/>
    <property type="match status" value="1"/>
</dbReference>
<dbReference type="InterPro" id="IPR027417">
    <property type="entry name" value="P-loop_NTPase"/>
</dbReference>
<dbReference type="GO" id="GO:0003924">
    <property type="term" value="F:GTPase activity"/>
    <property type="evidence" value="ECO:0007669"/>
    <property type="project" value="InterPro"/>
</dbReference>
<evidence type="ECO:0000256" key="2">
    <source>
        <dbReference type="ARBA" id="ARBA00023134"/>
    </source>
</evidence>
<dbReference type="Pfam" id="PF03193">
    <property type="entry name" value="RsgA_GTPase"/>
    <property type="match status" value="1"/>
</dbReference>
<proteinExistence type="predicted"/>
<protein>
    <submittedName>
        <fullName evidence="5">Ribosome small subunit-dependent GTPase A</fullName>
        <ecNumber evidence="5">3.6.1.-</ecNumber>
    </submittedName>
</protein>
<evidence type="ECO:0000256" key="1">
    <source>
        <dbReference type="ARBA" id="ARBA00022741"/>
    </source>
</evidence>
<name>D7UVH4_LISGR</name>
<dbReference type="Gene3D" id="3.40.50.300">
    <property type="entry name" value="P-loop containing nucleotide triphosphate hydrolases"/>
    <property type="match status" value="1"/>
</dbReference>
<dbReference type="STRING" id="525367.HMPREF0556_11208"/>
<evidence type="ECO:0000259" key="4">
    <source>
        <dbReference type="PROSITE" id="PS51721"/>
    </source>
</evidence>
<dbReference type="GO" id="GO:0005525">
    <property type="term" value="F:GTP binding"/>
    <property type="evidence" value="ECO:0007669"/>
    <property type="project" value="UniProtKB-KW"/>
</dbReference>
<evidence type="ECO:0000259" key="3">
    <source>
        <dbReference type="PROSITE" id="PS50936"/>
    </source>
</evidence>
<keyword evidence="5" id="KW-0378">Hydrolase</keyword>
<dbReference type="InterPro" id="IPR010914">
    <property type="entry name" value="RsgA_GTPase_dom"/>
</dbReference>
<dbReference type="HOGENOM" id="CLU_033617_2_1_9"/>
<keyword evidence="2" id="KW-0342">GTP-binding</keyword>
<dbReference type="InterPro" id="IPR030378">
    <property type="entry name" value="G_CP_dom"/>
</dbReference>
<dbReference type="PANTHER" id="PTHR32120:SF11">
    <property type="entry name" value="SMALL RIBOSOMAL SUBUNIT BIOGENESIS GTPASE RSGA 1, MITOCHONDRIAL-RELATED"/>
    <property type="match status" value="1"/>
</dbReference>
<dbReference type="InterPro" id="IPR004881">
    <property type="entry name" value="Ribosome_biogen_GTPase_RsgA"/>
</dbReference>
<feature type="domain" description="EngC GTPase" evidence="3">
    <location>
        <begin position="1"/>
        <end position="140"/>
    </location>
</feature>
<dbReference type="eggNOG" id="COG1162">
    <property type="taxonomic scope" value="Bacteria"/>
</dbReference>
<keyword evidence="6" id="KW-1185">Reference proteome</keyword>
<dbReference type="PROSITE" id="PS50936">
    <property type="entry name" value="ENGC_GTPASE"/>
    <property type="match status" value="1"/>
</dbReference>
<keyword evidence="1" id="KW-0547">Nucleotide-binding</keyword>
<organism evidence="5 6">
    <name type="scientific">Listeria grayi DSM 20601</name>
    <dbReference type="NCBI Taxonomy" id="525367"/>
    <lineage>
        <taxon>Bacteria</taxon>
        <taxon>Bacillati</taxon>
        <taxon>Bacillota</taxon>
        <taxon>Bacilli</taxon>
        <taxon>Bacillales</taxon>
        <taxon>Listeriaceae</taxon>
        <taxon>Listeria</taxon>
    </lineage>
</organism>
<evidence type="ECO:0000313" key="5">
    <source>
        <dbReference type="EMBL" id="EFI84655.1"/>
    </source>
</evidence>
<evidence type="ECO:0000313" key="6">
    <source>
        <dbReference type="Proteomes" id="UP000010119"/>
    </source>
</evidence>
<reference evidence="5" key="1">
    <citation type="submission" date="2010-06" db="EMBL/GenBank/DDBJ databases">
        <authorList>
            <person name="Muzny D."/>
            <person name="Qin X."/>
            <person name="Buhay C."/>
            <person name="Dugan-Rocha S."/>
            <person name="Ding Y."/>
            <person name="Chen G."/>
            <person name="Hawes A."/>
            <person name="Holder M."/>
            <person name="Jhangiani S."/>
            <person name="Johnson A."/>
            <person name="Khan Z."/>
            <person name="Li Z."/>
            <person name="Liu W."/>
            <person name="Liu X."/>
            <person name="Perez L."/>
            <person name="Shen H."/>
            <person name="Wang Q."/>
            <person name="Watt J."/>
            <person name="Xi L."/>
            <person name="Xin Y."/>
            <person name="Zhou J."/>
            <person name="Deng J."/>
            <person name="Jiang H."/>
            <person name="Liu Y."/>
            <person name="Qu J."/>
            <person name="Song X.-Z."/>
            <person name="Zhang L."/>
            <person name="Villasana D."/>
            <person name="Johnson A."/>
            <person name="Liu J."/>
            <person name="Liyanage D."/>
            <person name="Lorensuhewa L."/>
            <person name="Robinson T."/>
            <person name="Song A."/>
            <person name="Song B.-B."/>
            <person name="Dinh H."/>
            <person name="Thornton R."/>
            <person name="Coyle M."/>
            <person name="Francisco L."/>
            <person name="Jackson L."/>
            <person name="Javaid M."/>
            <person name="Korchina V."/>
            <person name="Kovar C."/>
            <person name="Mata R."/>
            <person name="Mathew T."/>
            <person name="Ngo R."/>
            <person name="Nguyen L."/>
            <person name="Nguyen N."/>
            <person name="Okwuonu G."/>
            <person name="Ongeri F."/>
            <person name="Pham C."/>
            <person name="Simmons D."/>
            <person name="Wilczek-Boney K."/>
            <person name="Hale W."/>
            <person name="Jakkamsetti A."/>
            <person name="Pham P."/>
            <person name="Ruth R."/>
            <person name="San Lucas F."/>
            <person name="Warren J."/>
            <person name="Zhang J."/>
            <person name="Zhao Z."/>
            <person name="Zhou C."/>
            <person name="Zhu D."/>
            <person name="Lee S."/>
            <person name="Bess C."/>
            <person name="Blankenburg K."/>
            <person name="Forbes L."/>
            <person name="Fu Q."/>
            <person name="Gubbala S."/>
            <person name="Hirani K."/>
            <person name="Jayaseelan J.C."/>
            <person name="Lara F."/>
            <person name="Munidasa M."/>
            <person name="Palculict T."/>
            <person name="Patil S."/>
            <person name="Pu L.-L."/>
            <person name="Saada N."/>
            <person name="Tang L."/>
            <person name="Weissenberger G."/>
            <person name="Zhu Y."/>
            <person name="Hemphill L."/>
            <person name="Shang Y."/>
            <person name="Youmans B."/>
            <person name="Ayvaz T."/>
            <person name="Ross M."/>
            <person name="Santibanez J."/>
            <person name="Aqrawi P."/>
            <person name="Gross S."/>
            <person name="Joshi V."/>
            <person name="Fowler G."/>
            <person name="Nazareth L."/>
            <person name="Reid J."/>
            <person name="Worley K."/>
            <person name="Petrosino J."/>
            <person name="Highlander S."/>
            <person name="Gibbs R."/>
        </authorList>
    </citation>
    <scope>NUCLEOTIDE SEQUENCE [LARGE SCALE GENOMIC DNA]</scope>
    <source>
        <strain evidence="5">DSM 20601</strain>
    </source>
</reference>
<accession>D7UVH4</accession>
<dbReference type="Proteomes" id="UP000010119">
    <property type="component" value="Unassembled WGS sequence"/>
</dbReference>
<dbReference type="EC" id="3.6.1.-" evidence="5"/>
<dbReference type="PROSITE" id="PS51721">
    <property type="entry name" value="G_CP"/>
    <property type="match status" value="1"/>
</dbReference>
<dbReference type="AlphaFoldDB" id="D7UVH4"/>
<dbReference type="NCBIfam" id="TIGR00157">
    <property type="entry name" value="ribosome small subunit-dependent GTPase A"/>
    <property type="match status" value="1"/>
</dbReference>
<dbReference type="PANTHER" id="PTHR32120">
    <property type="entry name" value="SMALL RIBOSOMAL SUBUNIT BIOGENESIS GTPASE RSGA"/>
    <property type="match status" value="1"/>
</dbReference>
<comment type="caution">
    <text evidence="5">The sequence shown here is derived from an EMBL/GenBank/DDBJ whole genome shotgun (WGS) entry which is preliminary data.</text>
</comment>
<dbReference type="CDD" id="cd01854">
    <property type="entry name" value="YjeQ_EngC"/>
    <property type="match status" value="1"/>
</dbReference>
<dbReference type="Gene3D" id="1.10.40.50">
    <property type="entry name" value="Probable gtpase engc, domain 3"/>
    <property type="match status" value="1"/>
</dbReference>